<dbReference type="InterPro" id="IPR004026">
    <property type="entry name" value="Ada_DNA_repair_Zn-bd"/>
</dbReference>
<dbReference type="GO" id="GO:0043916">
    <property type="term" value="F:DNA-7-methylguanine glycosylase activity"/>
    <property type="evidence" value="ECO:0007669"/>
    <property type="project" value="TreeGrafter"/>
</dbReference>
<comment type="cofactor">
    <cofactor evidence="2">
        <name>Zn(2+)</name>
        <dbReference type="ChEBI" id="CHEBI:29105"/>
    </cofactor>
</comment>
<dbReference type="GO" id="GO:0008725">
    <property type="term" value="F:DNA-3-methyladenine glycosylase activity"/>
    <property type="evidence" value="ECO:0007669"/>
    <property type="project" value="TreeGrafter"/>
</dbReference>
<feature type="domain" description="HTH araC/xylS-type" evidence="15">
    <location>
        <begin position="101"/>
        <end position="199"/>
    </location>
</feature>
<evidence type="ECO:0000256" key="4">
    <source>
        <dbReference type="ARBA" id="ARBA00022603"/>
    </source>
</evidence>
<keyword evidence="10" id="KW-0238">DNA-binding</keyword>
<dbReference type="GO" id="GO:0032131">
    <property type="term" value="F:alkylated DNA binding"/>
    <property type="evidence" value="ECO:0007669"/>
    <property type="project" value="TreeGrafter"/>
</dbReference>
<evidence type="ECO:0000256" key="10">
    <source>
        <dbReference type="ARBA" id="ARBA00023125"/>
    </source>
</evidence>
<evidence type="ECO:0000313" key="17">
    <source>
        <dbReference type="Proteomes" id="UP000247892"/>
    </source>
</evidence>
<dbReference type="GO" id="GO:0008270">
    <property type="term" value="F:zinc ion binding"/>
    <property type="evidence" value="ECO:0007669"/>
    <property type="project" value="InterPro"/>
</dbReference>
<dbReference type="InterPro" id="IPR051912">
    <property type="entry name" value="Alkylbase_DNA_Glycosylase/TA"/>
</dbReference>
<dbReference type="PANTHER" id="PTHR43003">
    <property type="entry name" value="DNA-3-METHYLADENINE GLYCOSYLASE"/>
    <property type="match status" value="1"/>
</dbReference>
<dbReference type="Gene3D" id="3.40.10.10">
    <property type="entry name" value="DNA Methylphosphotriester Repair Domain"/>
    <property type="match status" value="1"/>
</dbReference>
<dbReference type="InterPro" id="IPR018062">
    <property type="entry name" value="HTH_AraC-typ_CS"/>
</dbReference>
<evidence type="ECO:0000256" key="6">
    <source>
        <dbReference type="ARBA" id="ARBA00022723"/>
    </source>
</evidence>
<dbReference type="PROSITE" id="PS01124">
    <property type="entry name" value="HTH_ARAC_FAMILY_2"/>
    <property type="match status" value="1"/>
</dbReference>
<dbReference type="InterPro" id="IPR023170">
    <property type="entry name" value="HhH_base_excis_C"/>
</dbReference>
<feature type="region of interest" description="Disordered" evidence="14">
    <location>
        <begin position="196"/>
        <end position="219"/>
    </location>
</feature>
<accession>A0A318LRH6</accession>
<keyword evidence="8" id="KW-0862">Zinc</keyword>
<dbReference type="SMART" id="SM01009">
    <property type="entry name" value="AlkA_N"/>
    <property type="match status" value="1"/>
</dbReference>
<dbReference type="OrthoDB" id="9811249at2"/>
<dbReference type="GO" id="GO:0006307">
    <property type="term" value="P:DNA alkylation repair"/>
    <property type="evidence" value="ECO:0007669"/>
    <property type="project" value="TreeGrafter"/>
</dbReference>
<dbReference type="Pfam" id="PF00730">
    <property type="entry name" value="HhH-GPD"/>
    <property type="match status" value="1"/>
</dbReference>
<dbReference type="InterPro" id="IPR003265">
    <property type="entry name" value="HhH-GPD_domain"/>
</dbReference>
<evidence type="ECO:0000313" key="16">
    <source>
        <dbReference type="EMBL" id="PXY33753.1"/>
    </source>
</evidence>
<dbReference type="EMBL" id="MASU01000006">
    <property type="protein sequence ID" value="PXY33753.1"/>
    <property type="molecule type" value="Genomic_DNA"/>
</dbReference>
<keyword evidence="11" id="KW-0010">Activator</keyword>
<evidence type="ECO:0000256" key="8">
    <source>
        <dbReference type="ARBA" id="ARBA00022833"/>
    </source>
</evidence>
<feature type="compositionally biased region" description="Basic and acidic residues" evidence="14">
    <location>
        <begin position="202"/>
        <end position="213"/>
    </location>
</feature>
<dbReference type="SMART" id="SM00342">
    <property type="entry name" value="HTH_ARAC"/>
    <property type="match status" value="1"/>
</dbReference>
<dbReference type="InterPro" id="IPR009057">
    <property type="entry name" value="Homeodomain-like_sf"/>
</dbReference>
<keyword evidence="6" id="KW-0479">Metal-binding</keyword>
<keyword evidence="17" id="KW-1185">Reference proteome</keyword>
<dbReference type="GO" id="GO:0003700">
    <property type="term" value="F:DNA-binding transcription factor activity"/>
    <property type="evidence" value="ECO:0007669"/>
    <property type="project" value="InterPro"/>
</dbReference>
<keyword evidence="12" id="KW-0804">Transcription</keyword>
<dbReference type="SUPFAM" id="SSF46689">
    <property type="entry name" value="Homeodomain-like"/>
    <property type="match status" value="1"/>
</dbReference>
<dbReference type="RefSeq" id="WP_110337516.1">
    <property type="nucleotide sequence ID" value="NZ_MASU01000006.1"/>
</dbReference>
<evidence type="ECO:0000256" key="2">
    <source>
        <dbReference type="ARBA" id="ARBA00001947"/>
    </source>
</evidence>
<protein>
    <recommendedName>
        <fullName evidence="3">DNA-3-methyladenine glycosylase II</fullName>
        <ecNumber evidence="3">3.2.2.21</ecNumber>
    </recommendedName>
</protein>
<dbReference type="Proteomes" id="UP000247892">
    <property type="component" value="Unassembled WGS sequence"/>
</dbReference>
<dbReference type="Gene3D" id="3.30.310.20">
    <property type="entry name" value="DNA-3-methyladenine glycosylase AlkA, N-terminal domain"/>
    <property type="match status" value="1"/>
</dbReference>
<dbReference type="InterPro" id="IPR018060">
    <property type="entry name" value="HTH_AraC"/>
</dbReference>
<organism evidence="16 17">
    <name type="scientific">Prauserella flavalba</name>
    <dbReference type="NCBI Taxonomy" id="1477506"/>
    <lineage>
        <taxon>Bacteria</taxon>
        <taxon>Bacillati</taxon>
        <taxon>Actinomycetota</taxon>
        <taxon>Actinomycetes</taxon>
        <taxon>Pseudonocardiales</taxon>
        <taxon>Pseudonocardiaceae</taxon>
        <taxon>Prauserella</taxon>
    </lineage>
</organism>
<dbReference type="InterPro" id="IPR037046">
    <property type="entry name" value="AlkA_N_sf"/>
</dbReference>
<dbReference type="GO" id="GO:0032993">
    <property type="term" value="C:protein-DNA complex"/>
    <property type="evidence" value="ECO:0007669"/>
    <property type="project" value="TreeGrafter"/>
</dbReference>
<evidence type="ECO:0000256" key="9">
    <source>
        <dbReference type="ARBA" id="ARBA00023015"/>
    </source>
</evidence>
<dbReference type="FunFam" id="3.40.10.10:FF:000001">
    <property type="entry name" value="DNA-3-methyladenine glycosylase 2"/>
    <property type="match status" value="1"/>
</dbReference>
<evidence type="ECO:0000256" key="12">
    <source>
        <dbReference type="ARBA" id="ARBA00023163"/>
    </source>
</evidence>
<dbReference type="CDD" id="cd00056">
    <property type="entry name" value="ENDO3c"/>
    <property type="match status" value="1"/>
</dbReference>
<gene>
    <name evidence="16" type="ORF">BA062_16030</name>
</gene>
<dbReference type="Gene3D" id="1.10.1670.10">
    <property type="entry name" value="Helix-hairpin-Helix base-excision DNA repair enzymes (C-terminal)"/>
    <property type="match status" value="1"/>
</dbReference>
<keyword evidence="9" id="KW-0805">Transcription regulation</keyword>
<dbReference type="GO" id="GO:0043565">
    <property type="term" value="F:sequence-specific DNA binding"/>
    <property type="evidence" value="ECO:0007669"/>
    <property type="project" value="InterPro"/>
</dbReference>
<keyword evidence="5" id="KW-0808">Transferase</keyword>
<dbReference type="InterPro" id="IPR035451">
    <property type="entry name" value="Ada-like_dom_sf"/>
</dbReference>
<comment type="caution">
    <text evidence="16">The sequence shown here is derived from an EMBL/GenBank/DDBJ whole genome shotgun (WGS) entry which is preliminary data.</text>
</comment>
<dbReference type="AlphaFoldDB" id="A0A318LRH6"/>
<proteinExistence type="predicted"/>
<dbReference type="Pfam" id="PF12833">
    <property type="entry name" value="HTH_18"/>
    <property type="match status" value="1"/>
</dbReference>
<keyword evidence="4" id="KW-0489">Methyltransferase</keyword>
<keyword evidence="7" id="KW-0227">DNA damage</keyword>
<reference evidence="16 17" key="1">
    <citation type="submission" date="2016-07" db="EMBL/GenBank/DDBJ databases">
        <title>Draft genome sequence of Prauserella sp. YIM 121212, isolated from alkaline soil.</title>
        <authorList>
            <person name="Ruckert C."/>
            <person name="Albersmeier A."/>
            <person name="Jiang C.-L."/>
            <person name="Jiang Y."/>
            <person name="Kalinowski J."/>
            <person name="Schneider O."/>
            <person name="Winkler A."/>
            <person name="Zotchev S.B."/>
        </authorList>
    </citation>
    <scope>NUCLEOTIDE SEQUENCE [LARGE SCALE GENOMIC DNA]</scope>
    <source>
        <strain evidence="16 17">YIM 121212</strain>
    </source>
</reference>
<dbReference type="Gene3D" id="1.10.340.30">
    <property type="entry name" value="Hypothetical protein, domain 2"/>
    <property type="match status" value="1"/>
</dbReference>
<dbReference type="GO" id="GO:0032259">
    <property type="term" value="P:methylation"/>
    <property type="evidence" value="ECO:0007669"/>
    <property type="project" value="UniProtKB-KW"/>
</dbReference>
<dbReference type="InterPro" id="IPR011257">
    <property type="entry name" value="DNA_glycosylase"/>
</dbReference>
<dbReference type="GO" id="GO:0008168">
    <property type="term" value="F:methyltransferase activity"/>
    <property type="evidence" value="ECO:0007669"/>
    <property type="project" value="UniProtKB-KW"/>
</dbReference>
<dbReference type="Pfam" id="PF06029">
    <property type="entry name" value="AlkA_N"/>
    <property type="match status" value="1"/>
</dbReference>
<dbReference type="SUPFAM" id="SSF57884">
    <property type="entry name" value="Ada DNA repair protein, N-terminal domain (N-Ada 10)"/>
    <property type="match status" value="1"/>
</dbReference>
<evidence type="ECO:0000256" key="1">
    <source>
        <dbReference type="ARBA" id="ARBA00000086"/>
    </source>
</evidence>
<evidence type="ECO:0000256" key="11">
    <source>
        <dbReference type="ARBA" id="ARBA00023159"/>
    </source>
</evidence>
<dbReference type="Pfam" id="PF02805">
    <property type="entry name" value="Ada_Zn_binding"/>
    <property type="match status" value="1"/>
</dbReference>
<dbReference type="InterPro" id="IPR010316">
    <property type="entry name" value="AlkA_N"/>
</dbReference>
<evidence type="ECO:0000256" key="14">
    <source>
        <dbReference type="SAM" id="MobiDB-lite"/>
    </source>
</evidence>
<dbReference type="PROSITE" id="PS00041">
    <property type="entry name" value="HTH_ARAC_FAMILY_1"/>
    <property type="match status" value="1"/>
</dbReference>
<evidence type="ECO:0000256" key="13">
    <source>
        <dbReference type="ARBA" id="ARBA00023204"/>
    </source>
</evidence>
<dbReference type="SMART" id="SM00478">
    <property type="entry name" value="ENDO3c"/>
    <property type="match status" value="1"/>
</dbReference>
<dbReference type="GO" id="GO:0006285">
    <property type="term" value="P:base-excision repair, AP site formation"/>
    <property type="evidence" value="ECO:0007669"/>
    <property type="project" value="TreeGrafter"/>
</dbReference>
<evidence type="ECO:0000256" key="5">
    <source>
        <dbReference type="ARBA" id="ARBA00022679"/>
    </source>
</evidence>
<dbReference type="EC" id="3.2.2.21" evidence="3"/>
<keyword evidence="13" id="KW-0234">DNA repair</keyword>
<evidence type="ECO:0000256" key="3">
    <source>
        <dbReference type="ARBA" id="ARBA00012000"/>
    </source>
</evidence>
<sequence length="512" mass="54735">MTQRTAPVPPANRSLWHDTERCYRAVMSRDARFDGQFIVAVRTTGIYCRPSCPAMTPKARNVEFFPTSAAAQSRGYRACRRCLPDAVPGSPEWNVRADLAARAMRLIADGTVEREGVPGLARRLGYSERQLGRVLTAELGAGPLALARAHRAHSARLLIELSELPLTDVAFAAGFASVRQFNTTIREVFATTPSQLRATAAGRREQPGPRDEPSSTGARLTLRLPFREPFDAEGLIAFLAARAIPGVEDVTDGYRRTLRLPHGTGLVRLTPAERYVQCDLRLTDVRDLGNAVARVRRLLDLDADPEAVSQVLGADSALAPLVSATPGVRVPGAVDGTELVLRAMLGQQVSVAAARTAAGRLASELGEPVAAVDGEPGLLFPDAAAIAEHATEVLRGPRRRIEAIRDVAAAIASGDLDVHVGRDAGELRAELLAAPGIGPWTADYVVMRVLGQPDILLDGDLAVRKGAAALGLDDTPAGLTARAQTWRPWRSYAGMYLWRASAPTSTEGNGQA</sequence>
<dbReference type="SUPFAM" id="SSF48150">
    <property type="entry name" value="DNA-glycosylase"/>
    <property type="match status" value="1"/>
</dbReference>
<dbReference type="PANTHER" id="PTHR43003:SF13">
    <property type="entry name" value="DNA-3-METHYLADENINE GLYCOSYLASE 2"/>
    <property type="match status" value="1"/>
</dbReference>
<evidence type="ECO:0000259" key="15">
    <source>
        <dbReference type="PROSITE" id="PS01124"/>
    </source>
</evidence>
<comment type="catalytic activity">
    <reaction evidence="1">
        <text>Hydrolysis of alkylated DNA, releasing 3-methyladenine, 3-methylguanine, 7-methylguanine and 7-methyladenine.</text>
        <dbReference type="EC" id="3.2.2.21"/>
    </reaction>
</comment>
<dbReference type="Gene3D" id="1.10.10.60">
    <property type="entry name" value="Homeodomain-like"/>
    <property type="match status" value="1"/>
</dbReference>
<dbReference type="SUPFAM" id="SSF55945">
    <property type="entry name" value="TATA-box binding protein-like"/>
    <property type="match status" value="1"/>
</dbReference>
<evidence type="ECO:0000256" key="7">
    <source>
        <dbReference type="ARBA" id="ARBA00022763"/>
    </source>
</evidence>
<name>A0A318LRH6_9PSEU</name>
<dbReference type="GO" id="GO:0005737">
    <property type="term" value="C:cytoplasm"/>
    <property type="evidence" value="ECO:0007669"/>
    <property type="project" value="TreeGrafter"/>
</dbReference>